<comment type="caution">
    <text evidence="2">The sequence shown here is derived from an EMBL/GenBank/DDBJ whole genome shotgun (WGS) entry which is preliminary data.</text>
</comment>
<dbReference type="AlphaFoldDB" id="A0A834WX05"/>
<keyword evidence="3" id="KW-1185">Reference proteome</keyword>
<evidence type="ECO:0000313" key="2">
    <source>
        <dbReference type="EMBL" id="KAF7834054.1"/>
    </source>
</evidence>
<reference evidence="2" key="1">
    <citation type="submission" date="2020-09" db="EMBL/GenBank/DDBJ databases">
        <title>Genome-Enabled Discovery of Anthraquinone Biosynthesis in Senna tora.</title>
        <authorList>
            <person name="Kang S.-H."/>
            <person name="Pandey R.P."/>
            <person name="Lee C.-M."/>
            <person name="Sim J.-S."/>
            <person name="Jeong J.-T."/>
            <person name="Choi B.-S."/>
            <person name="Jung M."/>
            <person name="Ginzburg D."/>
            <person name="Zhao K."/>
            <person name="Won S.Y."/>
            <person name="Oh T.-J."/>
            <person name="Yu Y."/>
            <person name="Kim N.-H."/>
            <person name="Lee O.R."/>
            <person name="Lee T.-H."/>
            <person name="Bashyal P."/>
            <person name="Kim T.-S."/>
            <person name="Lee W.-H."/>
            <person name="Kawkins C."/>
            <person name="Kim C.-K."/>
            <person name="Kim J.S."/>
            <person name="Ahn B.O."/>
            <person name="Rhee S.Y."/>
            <person name="Sohng J.K."/>
        </authorList>
    </citation>
    <scope>NUCLEOTIDE SEQUENCE</scope>
    <source>
        <tissue evidence="2">Leaf</tissue>
    </source>
</reference>
<gene>
    <name evidence="2" type="ORF">G2W53_008913</name>
</gene>
<sequence>MDQRRTHKPCQRRTETEEKMHKELNNAKKGEELELQSCFLLP</sequence>
<protein>
    <submittedName>
        <fullName evidence="2">Uncharacterized protein</fullName>
    </submittedName>
</protein>
<organism evidence="2 3">
    <name type="scientific">Senna tora</name>
    <dbReference type="NCBI Taxonomy" id="362788"/>
    <lineage>
        <taxon>Eukaryota</taxon>
        <taxon>Viridiplantae</taxon>
        <taxon>Streptophyta</taxon>
        <taxon>Embryophyta</taxon>
        <taxon>Tracheophyta</taxon>
        <taxon>Spermatophyta</taxon>
        <taxon>Magnoliopsida</taxon>
        <taxon>eudicotyledons</taxon>
        <taxon>Gunneridae</taxon>
        <taxon>Pentapetalae</taxon>
        <taxon>rosids</taxon>
        <taxon>fabids</taxon>
        <taxon>Fabales</taxon>
        <taxon>Fabaceae</taxon>
        <taxon>Caesalpinioideae</taxon>
        <taxon>Cassia clade</taxon>
        <taxon>Senna</taxon>
    </lineage>
</organism>
<evidence type="ECO:0000313" key="3">
    <source>
        <dbReference type="Proteomes" id="UP000634136"/>
    </source>
</evidence>
<feature type="compositionally biased region" description="Basic and acidic residues" evidence="1">
    <location>
        <begin position="12"/>
        <end position="28"/>
    </location>
</feature>
<proteinExistence type="predicted"/>
<name>A0A834WX05_9FABA</name>
<dbReference type="EMBL" id="JAAIUW010000004">
    <property type="protein sequence ID" value="KAF7834054.1"/>
    <property type="molecule type" value="Genomic_DNA"/>
</dbReference>
<accession>A0A834WX05</accession>
<feature type="region of interest" description="Disordered" evidence="1">
    <location>
        <begin position="1"/>
        <end position="28"/>
    </location>
</feature>
<feature type="compositionally biased region" description="Basic residues" evidence="1">
    <location>
        <begin position="1"/>
        <end position="11"/>
    </location>
</feature>
<dbReference type="Proteomes" id="UP000634136">
    <property type="component" value="Unassembled WGS sequence"/>
</dbReference>
<evidence type="ECO:0000256" key="1">
    <source>
        <dbReference type="SAM" id="MobiDB-lite"/>
    </source>
</evidence>